<reference evidence="1 2" key="1">
    <citation type="submission" date="2016-01" db="EMBL/GenBank/DDBJ databases">
        <title>Janibacter melonis strain CD11_4 genome sequencing and assembly.</title>
        <authorList>
            <person name="Nair G.R."/>
            <person name="Kaur G."/>
            <person name="Chander A.M."/>
            <person name="Mayilraj S."/>
        </authorList>
    </citation>
    <scope>NUCLEOTIDE SEQUENCE [LARGE SCALE GENOMIC DNA]</scope>
    <source>
        <strain evidence="1 2">CD11-4</strain>
    </source>
</reference>
<dbReference type="Proteomes" id="UP000076976">
    <property type="component" value="Unassembled WGS sequence"/>
</dbReference>
<evidence type="ECO:0000313" key="1">
    <source>
        <dbReference type="EMBL" id="OAB86991.1"/>
    </source>
</evidence>
<name>A0A176QB69_9MICO</name>
<keyword evidence="2" id="KW-1185">Reference proteome</keyword>
<comment type="caution">
    <text evidence="1">The sequence shown here is derived from an EMBL/GenBank/DDBJ whole genome shotgun (WGS) entry which is preliminary data.</text>
</comment>
<proteinExistence type="predicted"/>
<organism evidence="1 2">
    <name type="scientific">Janibacter melonis</name>
    <dbReference type="NCBI Taxonomy" id="262209"/>
    <lineage>
        <taxon>Bacteria</taxon>
        <taxon>Bacillati</taxon>
        <taxon>Actinomycetota</taxon>
        <taxon>Actinomycetes</taxon>
        <taxon>Micrococcales</taxon>
        <taxon>Intrasporangiaceae</taxon>
        <taxon>Janibacter</taxon>
    </lineage>
</organism>
<dbReference type="RefSeq" id="WP_068275580.1">
    <property type="nucleotide sequence ID" value="NZ_LQZG01000003.1"/>
</dbReference>
<accession>A0A176QB69</accession>
<gene>
    <name evidence="1" type="ORF">AWH69_11420</name>
</gene>
<dbReference type="STRING" id="262209.AWH69_11420"/>
<protein>
    <submittedName>
        <fullName evidence="1">Uncharacterized protein</fullName>
    </submittedName>
</protein>
<dbReference type="EMBL" id="LQZG01000003">
    <property type="protein sequence ID" value="OAB86991.1"/>
    <property type="molecule type" value="Genomic_DNA"/>
</dbReference>
<evidence type="ECO:0000313" key="2">
    <source>
        <dbReference type="Proteomes" id="UP000076976"/>
    </source>
</evidence>
<sequence>MGEGVSRGWRLAVTGLLVGGVVAGSLVGDDRWWPFSPMSQYAFLVQDQGGVISSPYLEATTVQGQDVRVRLDRENLGMERSEIEGQLRSLQAEPSRLQAVAVLHARRQPGQPRWSQVRLMDDRRVLGDDPSHEQVTLATWDVEHPEDPERGL</sequence>
<dbReference type="AlphaFoldDB" id="A0A176QB69"/>